<dbReference type="STRING" id="1314800.A0A1B7ME76"/>
<dbReference type="AlphaFoldDB" id="A0A1B7ME76"/>
<proteinExistence type="predicted"/>
<evidence type="ECO:0000313" key="2">
    <source>
        <dbReference type="EMBL" id="OAX30904.1"/>
    </source>
</evidence>
<evidence type="ECO:0000313" key="3">
    <source>
        <dbReference type="Proteomes" id="UP000092154"/>
    </source>
</evidence>
<dbReference type="OrthoDB" id="2673428at2759"/>
<feature type="non-terminal residue" evidence="2">
    <location>
        <position position="59"/>
    </location>
</feature>
<reference evidence="2 3" key="1">
    <citation type="submission" date="2016-06" db="EMBL/GenBank/DDBJ databases">
        <title>Comparative genomics of the ectomycorrhizal sister species Rhizopogon vinicolor and Rhizopogon vesiculosus (Basidiomycota: Boletales) reveals a divergence of the mating type B locus.</title>
        <authorList>
            <consortium name="DOE Joint Genome Institute"/>
            <person name="Mujic A.B."/>
            <person name="Kuo A."/>
            <person name="Tritt A."/>
            <person name="Lipzen A."/>
            <person name="Chen C."/>
            <person name="Johnson J."/>
            <person name="Sharma A."/>
            <person name="Barry K."/>
            <person name="Grigoriev I.V."/>
            <person name="Spatafora J.W."/>
        </authorList>
    </citation>
    <scope>NUCLEOTIDE SEQUENCE [LARGE SCALE GENOMIC DNA]</scope>
    <source>
        <strain evidence="2 3">AM-OR11-026</strain>
    </source>
</reference>
<dbReference type="Pfam" id="PF17921">
    <property type="entry name" value="Integrase_H2C2"/>
    <property type="match status" value="1"/>
</dbReference>
<dbReference type="InParanoid" id="A0A1B7ME76"/>
<dbReference type="EMBL" id="KV449789">
    <property type="protein sequence ID" value="OAX30904.1"/>
    <property type="molecule type" value="Genomic_DNA"/>
</dbReference>
<feature type="domain" description="Integrase zinc-binding" evidence="1">
    <location>
        <begin position="2"/>
        <end position="26"/>
    </location>
</feature>
<organism evidence="2 3">
    <name type="scientific">Rhizopogon vinicolor AM-OR11-026</name>
    <dbReference type="NCBI Taxonomy" id="1314800"/>
    <lineage>
        <taxon>Eukaryota</taxon>
        <taxon>Fungi</taxon>
        <taxon>Dikarya</taxon>
        <taxon>Basidiomycota</taxon>
        <taxon>Agaricomycotina</taxon>
        <taxon>Agaricomycetes</taxon>
        <taxon>Agaricomycetidae</taxon>
        <taxon>Boletales</taxon>
        <taxon>Suillineae</taxon>
        <taxon>Rhizopogonaceae</taxon>
        <taxon>Rhizopogon</taxon>
    </lineage>
</organism>
<dbReference type="Proteomes" id="UP000092154">
    <property type="component" value="Unassembled WGS sequence"/>
</dbReference>
<keyword evidence="3" id="KW-1185">Reference proteome</keyword>
<sequence>MRFWWPMLANDVKWYIGMCHECQVQQTVKLHIPPTVPIPGSLFRKAHIDTMLMPKAGSY</sequence>
<gene>
    <name evidence="2" type="ORF">K503DRAFT_656407</name>
</gene>
<dbReference type="InterPro" id="IPR041588">
    <property type="entry name" value="Integrase_H2C2"/>
</dbReference>
<evidence type="ECO:0000259" key="1">
    <source>
        <dbReference type="Pfam" id="PF17921"/>
    </source>
</evidence>
<protein>
    <recommendedName>
        <fullName evidence="1">Integrase zinc-binding domain-containing protein</fullName>
    </recommendedName>
</protein>
<name>A0A1B7ME76_9AGAM</name>
<accession>A0A1B7ME76</accession>